<accession>A0ABW4HNW5</accession>
<dbReference type="RefSeq" id="WP_251511794.1">
    <property type="nucleotide sequence ID" value="NZ_JAMBON010000003.1"/>
</dbReference>
<organism evidence="1 2">
    <name type="scientific">Oceanobacillus luteolus</name>
    <dbReference type="NCBI Taxonomy" id="1274358"/>
    <lineage>
        <taxon>Bacteria</taxon>
        <taxon>Bacillati</taxon>
        <taxon>Bacillota</taxon>
        <taxon>Bacilli</taxon>
        <taxon>Bacillales</taxon>
        <taxon>Bacillaceae</taxon>
        <taxon>Oceanobacillus</taxon>
    </lineage>
</organism>
<name>A0ABW4HNW5_9BACI</name>
<comment type="caution">
    <text evidence="1">The sequence shown here is derived from an EMBL/GenBank/DDBJ whole genome shotgun (WGS) entry which is preliminary data.</text>
</comment>
<evidence type="ECO:0000313" key="2">
    <source>
        <dbReference type="Proteomes" id="UP001597221"/>
    </source>
</evidence>
<protein>
    <submittedName>
        <fullName evidence="1">Uncharacterized protein</fullName>
    </submittedName>
</protein>
<proteinExistence type="predicted"/>
<dbReference type="Proteomes" id="UP001597221">
    <property type="component" value="Unassembled WGS sequence"/>
</dbReference>
<reference evidence="2" key="1">
    <citation type="journal article" date="2019" name="Int. J. Syst. Evol. Microbiol.">
        <title>The Global Catalogue of Microorganisms (GCM) 10K type strain sequencing project: providing services to taxonomists for standard genome sequencing and annotation.</title>
        <authorList>
            <consortium name="The Broad Institute Genomics Platform"/>
            <consortium name="The Broad Institute Genome Sequencing Center for Infectious Disease"/>
            <person name="Wu L."/>
            <person name="Ma J."/>
        </authorList>
    </citation>
    <scope>NUCLEOTIDE SEQUENCE [LARGE SCALE GENOMIC DNA]</scope>
    <source>
        <strain evidence="2">CGMCC 1.12376</strain>
    </source>
</reference>
<keyword evidence="2" id="KW-1185">Reference proteome</keyword>
<evidence type="ECO:0000313" key="1">
    <source>
        <dbReference type="EMBL" id="MFD1607015.1"/>
    </source>
</evidence>
<dbReference type="EMBL" id="JBHUDE010000018">
    <property type="protein sequence ID" value="MFD1607015.1"/>
    <property type="molecule type" value="Genomic_DNA"/>
</dbReference>
<sequence length="47" mass="4924">MNILRANQLVRLYGNVGDAGATKPLDGISLSITMDSLAVLGGESYDI</sequence>
<gene>
    <name evidence="1" type="ORF">ACFSBH_05040</name>
</gene>